<keyword evidence="7" id="KW-1015">Disulfide bond</keyword>
<keyword evidence="6 15" id="KW-0560">Oxidoreductase</keyword>
<dbReference type="PIRSF" id="PIRSF000239">
    <property type="entry name" value="AHPC"/>
    <property type="match status" value="1"/>
</dbReference>
<evidence type="ECO:0000256" key="8">
    <source>
        <dbReference type="ARBA" id="ARBA00023284"/>
    </source>
</evidence>
<comment type="subunit">
    <text evidence="2">Monomer.</text>
</comment>
<evidence type="ECO:0000259" key="14">
    <source>
        <dbReference type="PROSITE" id="PS51352"/>
    </source>
</evidence>
<name>A0A395M1I6_9BACT</name>
<dbReference type="GO" id="GO:0008379">
    <property type="term" value="F:thioredoxin peroxidase activity"/>
    <property type="evidence" value="ECO:0007669"/>
    <property type="project" value="TreeGrafter"/>
</dbReference>
<dbReference type="Proteomes" id="UP000266389">
    <property type="component" value="Unassembled WGS sequence"/>
</dbReference>
<evidence type="ECO:0000256" key="3">
    <source>
        <dbReference type="ARBA" id="ARBA00013017"/>
    </source>
</evidence>
<feature type="domain" description="Thioredoxin" evidence="14">
    <location>
        <begin position="4"/>
        <end position="157"/>
    </location>
</feature>
<evidence type="ECO:0000256" key="1">
    <source>
        <dbReference type="ARBA" id="ARBA00003330"/>
    </source>
</evidence>
<evidence type="ECO:0000256" key="12">
    <source>
        <dbReference type="ARBA" id="ARBA00049091"/>
    </source>
</evidence>
<dbReference type="GO" id="GO:0005737">
    <property type="term" value="C:cytoplasm"/>
    <property type="evidence" value="ECO:0007669"/>
    <property type="project" value="TreeGrafter"/>
</dbReference>
<evidence type="ECO:0000256" key="5">
    <source>
        <dbReference type="ARBA" id="ARBA00022862"/>
    </source>
</evidence>
<evidence type="ECO:0000256" key="4">
    <source>
        <dbReference type="ARBA" id="ARBA00022559"/>
    </source>
</evidence>
<comment type="function">
    <text evidence="1">Thiol-specific peroxidase that catalyzes the reduction of hydrogen peroxide and organic hydroperoxides to water and alcohols, respectively. Plays a role in cell protection against oxidative stress by detoxifying peroxides and as sensor of hydrogen peroxide-mediated signaling events.</text>
</comment>
<dbReference type="InterPro" id="IPR050924">
    <property type="entry name" value="Peroxiredoxin_BCP/PrxQ"/>
</dbReference>
<dbReference type="CDD" id="cd03017">
    <property type="entry name" value="PRX_BCP"/>
    <property type="match status" value="1"/>
</dbReference>
<dbReference type="EMBL" id="PHFL01000039">
    <property type="protein sequence ID" value="RFM24572.1"/>
    <property type="molecule type" value="Genomic_DNA"/>
</dbReference>
<keyword evidence="5" id="KW-0049">Antioxidant</keyword>
<dbReference type="Gene3D" id="3.40.30.10">
    <property type="entry name" value="Glutaredoxin"/>
    <property type="match status" value="1"/>
</dbReference>
<organism evidence="15 16">
    <name type="scientific">Candidatus Thermochlorobacter aerophilus</name>
    <dbReference type="NCBI Taxonomy" id="1868324"/>
    <lineage>
        <taxon>Bacteria</taxon>
        <taxon>Pseudomonadati</taxon>
        <taxon>Chlorobiota</taxon>
        <taxon>Chlorobiia</taxon>
        <taxon>Chlorobiales</taxon>
        <taxon>Candidatus Thermochlorobacteriaceae</taxon>
        <taxon>Candidatus Thermochlorobacter</taxon>
    </lineage>
</organism>
<comment type="caution">
    <text evidence="15">The sequence shown here is derived from an EMBL/GenBank/DDBJ whole genome shotgun (WGS) entry which is preliminary data.</text>
</comment>
<accession>A0A395M1I6</accession>
<evidence type="ECO:0000313" key="15">
    <source>
        <dbReference type="EMBL" id="RFM24572.1"/>
    </source>
</evidence>
<feature type="active site" description="Cysteine sulfenic acid (-SOH) intermediate; for peroxidase activity" evidence="13">
    <location>
        <position position="46"/>
    </location>
</feature>
<keyword evidence="8" id="KW-0676">Redox-active center</keyword>
<dbReference type="PROSITE" id="PS51352">
    <property type="entry name" value="THIOREDOXIN_2"/>
    <property type="match status" value="1"/>
</dbReference>
<evidence type="ECO:0000256" key="13">
    <source>
        <dbReference type="PIRSR" id="PIRSR000239-1"/>
    </source>
</evidence>
<dbReference type="PANTHER" id="PTHR42801">
    <property type="entry name" value="THIOREDOXIN-DEPENDENT PEROXIDE REDUCTASE"/>
    <property type="match status" value="1"/>
</dbReference>
<dbReference type="Pfam" id="PF00578">
    <property type="entry name" value="AhpC-TSA"/>
    <property type="match status" value="1"/>
</dbReference>
<evidence type="ECO:0000256" key="11">
    <source>
        <dbReference type="ARBA" id="ARBA00042639"/>
    </source>
</evidence>
<dbReference type="PANTHER" id="PTHR42801:SF4">
    <property type="entry name" value="AHPC_TSA FAMILY PROTEIN"/>
    <property type="match status" value="1"/>
</dbReference>
<reference evidence="15 16" key="1">
    <citation type="journal article" date="2011" name="ISME J.">
        <title>Community ecology of hot spring cyanobacterial mats: predominant populations and their functional potential.</title>
        <authorList>
            <person name="Klatt C.G."/>
            <person name="Wood J.M."/>
            <person name="Rusch D.B."/>
            <person name="Bateson M.M."/>
            <person name="Hamamura N."/>
            <person name="Heidelberg J.F."/>
            <person name="Grossman A.R."/>
            <person name="Bhaya D."/>
            <person name="Cohan F.M."/>
            <person name="Kuhl M."/>
            <person name="Bryant D.A."/>
            <person name="Ward D.M."/>
        </authorList>
    </citation>
    <scope>NUCLEOTIDE SEQUENCE [LARGE SCALE GENOMIC DNA]</scope>
    <source>
        <strain evidence="15">OS</strain>
    </source>
</reference>
<dbReference type="InterPro" id="IPR000866">
    <property type="entry name" value="AhpC/TSA"/>
</dbReference>
<comment type="similarity">
    <text evidence="10">Belongs to the peroxiredoxin family. BCP/PrxQ subfamily.</text>
</comment>
<gene>
    <name evidence="15" type="ORF">D0433_06200</name>
</gene>
<dbReference type="InterPro" id="IPR036249">
    <property type="entry name" value="Thioredoxin-like_sf"/>
</dbReference>
<dbReference type="NCBIfam" id="NF006960">
    <property type="entry name" value="PRK09437.1"/>
    <property type="match status" value="1"/>
</dbReference>
<dbReference type="GO" id="GO:0034599">
    <property type="term" value="P:cellular response to oxidative stress"/>
    <property type="evidence" value="ECO:0007669"/>
    <property type="project" value="TreeGrafter"/>
</dbReference>
<evidence type="ECO:0000256" key="10">
    <source>
        <dbReference type="ARBA" id="ARBA00038489"/>
    </source>
</evidence>
<dbReference type="FunFam" id="3.40.30.10:FF:000007">
    <property type="entry name" value="Thioredoxin-dependent thiol peroxidase"/>
    <property type="match status" value="1"/>
</dbReference>
<evidence type="ECO:0000256" key="7">
    <source>
        <dbReference type="ARBA" id="ARBA00023157"/>
    </source>
</evidence>
<dbReference type="InterPro" id="IPR024706">
    <property type="entry name" value="Peroxiredoxin_AhpC-typ"/>
</dbReference>
<evidence type="ECO:0000256" key="6">
    <source>
        <dbReference type="ARBA" id="ARBA00023002"/>
    </source>
</evidence>
<dbReference type="InterPro" id="IPR013766">
    <property type="entry name" value="Thioredoxin_domain"/>
</dbReference>
<dbReference type="GO" id="GO:0045454">
    <property type="term" value="P:cell redox homeostasis"/>
    <property type="evidence" value="ECO:0007669"/>
    <property type="project" value="TreeGrafter"/>
</dbReference>
<dbReference type="SUPFAM" id="SSF52833">
    <property type="entry name" value="Thioredoxin-like"/>
    <property type="match status" value="1"/>
</dbReference>
<comment type="catalytic activity">
    <reaction evidence="12">
        <text>a hydroperoxide + [thioredoxin]-dithiol = an alcohol + [thioredoxin]-disulfide + H2O</text>
        <dbReference type="Rhea" id="RHEA:62620"/>
        <dbReference type="Rhea" id="RHEA-COMP:10698"/>
        <dbReference type="Rhea" id="RHEA-COMP:10700"/>
        <dbReference type="ChEBI" id="CHEBI:15377"/>
        <dbReference type="ChEBI" id="CHEBI:29950"/>
        <dbReference type="ChEBI" id="CHEBI:30879"/>
        <dbReference type="ChEBI" id="CHEBI:35924"/>
        <dbReference type="ChEBI" id="CHEBI:50058"/>
        <dbReference type="EC" id="1.11.1.24"/>
    </reaction>
</comment>
<evidence type="ECO:0000256" key="2">
    <source>
        <dbReference type="ARBA" id="ARBA00011245"/>
    </source>
</evidence>
<sequence length="157" mass="18087">MALLEVGMQAPNFKTIDQNGEPVTLEQFRGKKVILYFYPKDDTPGCTKEACGFRDNFEKFKKINVEVLGVSVDDEKKHKKFAEKYNLPFRLLADTEKKIVQDYGVWGEKSLYGKKYMGTNRVTYLIDENGKIERVFPKVKPETHAEELLQILSSGKK</sequence>
<evidence type="ECO:0000313" key="16">
    <source>
        <dbReference type="Proteomes" id="UP000266389"/>
    </source>
</evidence>
<protein>
    <recommendedName>
        <fullName evidence="3">thioredoxin-dependent peroxiredoxin</fullName>
        <ecNumber evidence="3">1.11.1.24</ecNumber>
    </recommendedName>
    <alternativeName>
        <fullName evidence="9">Thioredoxin peroxidase</fullName>
    </alternativeName>
    <alternativeName>
        <fullName evidence="11">Thioredoxin-dependent peroxiredoxin Bcp</fullName>
    </alternativeName>
</protein>
<dbReference type="AlphaFoldDB" id="A0A395M1I6"/>
<dbReference type="EC" id="1.11.1.24" evidence="3"/>
<keyword evidence="4 15" id="KW-0575">Peroxidase</keyword>
<proteinExistence type="inferred from homology"/>
<evidence type="ECO:0000256" key="9">
    <source>
        <dbReference type="ARBA" id="ARBA00032824"/>
    </source>
</evidence>